<reference evidence="3" key="1">
    <citation type="journal article" date="2021" name="Sci. Rep.">
        <title>Diploid genomic architecture of Nitzschia inconspicua, an elite biomass production diatom.</title>
        <authorList>
            <person name="Oliver A."/>
            <person name="Podell S."/>
            <person name="Pinowska A."/>
            <person name="Traller J.C."/>
            <person name="Smith S.R."/>
            <person name="McClure R."/>
            <person name="Beliaev A."/>
            <person name="Bohutskyi P."/>
            <person name="Hill E.A."/>
            <person name="Rabines A."/>
            <person name="Zheng H."/>
            <person name="Allen L.Z."/>
            <person name="Kuo A."/>
            <person name="Grigoriev I.V."/>
            <person name="Allen A.E."/>
            <person name="Hazlebeck D."/>
            <person name="Allen E.E."/>
        </authorList>
    </citation>
    <scope>NUCLEOTIDE SEQUENCE</scope>
    <source>
        <strain evidence="3">Hildebrandi</strain>
    </source>
</reference>
<organism evidence="3 4">
    <name type="scientific">Nitzschia inconspicua</name>
    <dbReference type="NCBI Taxonomy" id="303405"/>
    <lineage>
        <taxon>Eukaryota</taxon>
        <taxon>Sar</taxon>
        <taxon>Stramenopiles</taxon>
        <taxon>Ochrophyta</taxon>
        <taxon>Bacillariophyta</taxon>
        <taxon>Bacillariophyceae</taxon>
        <taxon>Bacillariophycidae</taxon>
        <taxon>Bacillariales</taxon>
        <taxon>Bacillariaceae</taxon>
        <taxon>Nitzschia</taxon>
    </lineage>
</organism>
<gene>
    <name evidence="3" type="ORF">IV203_016022</name>
</gene>
<keyword evidence="4" id="KW-1185">Reference proteome</keyword>
<evidence type="ECO:0000256" key="2">
    <source>
        <dbReference type="SAM" id="SignalP"/>
    </source>
</evidence>
<feature type="compositionally biased region" description="Polar residues" evidence="1">
    <location>
        <begin position="134"/>
        <end position="156"/>
    </location>
</feature>
<feature type="region of interest" description="Disordered" evidence="1">
    <location>
        <begin position="117"/>
        <end position="162"/>
    </location>
</feature>
<evidence type="ECO:0000256" key="1">
    <source>
        <dbReference type="SAM" id="MobiDB-lite"/>
    </source>
</evidence>
<sequence>MKRRPSYYIMHLALAGFAVSGSYLHPTECFTPSCAPHLTFTRHLRNNHRVSPLWYISTELPDVSEMKASEMKKELESYGISTKSLFDKNEFEKALREERANQMNTDVDSIKDRINRGSEAASSFSQSEKKKQWENSQTEHAPSPNQWKTTAQSSPPKDSRDLKYNNAFQEGISMKLSELKQELKDRGISTSAFFEKVEMAKAYAQAVADNVFKKEKNKVKDATSSGTSEARNSYRKETFDPSYRDVQVKPFNAGLTILPGETVIDITDLVKGMGATENVWQ</sequence>
<dbReference type="OrthoDB" id="46645at2759"/>
<feature type="chain" id="PRO_5039923716" evidence="2">
    <location>
        <begin position="30"/>
        <end position="281"/>
    </location>
</feature>
<comment type="caution">
    <text evidence="3">The sequence shown here is derived from an EMBL/GenBank/DDBJ whole genome shotgun (WGS) entry which is preliminary data.</text>
</comment>
<evidence type="ECO:0000313" key="4">
    <source>
        <dbReference type="Proteomes" id="UP000693970"/>
    </source>
</evidence>
<name>A0A9K3KPJ1_9STRA</name>
<reference evidence="3" key="2">
    <citation type="submission" date="2021-04" db="EMBL/GenBank/DDBJ databases">
        <authorList>
            <person name="Podell S."/>
        </authorList>
    </citation>
    <scope>NUCLEOTIDE SEQUENCE</scope>
    <source>
        <strain evidence="3">Hildebrandi</strain>
    </source>
</reference>
<accession>A0A9K3KPJ1</accession>
<proteinExistence type="predicted"/>
<dbReference type="AlphaFoldDB" id="A0A9K3KPJ1"/>
<evidence type="ECO:0000313" key="3">
    <source>
        <dbReference type="EMBL" id="KAG7347317.1"/>
    </source>
</evidence>
<keyword evidence="2" id="KW-0732">Signal</keyword>
<feature type="signal peptide" evidence="2">
    <location>
        <begin position="1"/>
        <end position="29"/>
    </location>
</feature>
<dbReference type="Proteomes" id="UP000693970">
    <property type="component" value="Unassembled WGS sequence"/>
</dbReference>
<protein>
    <submittedName>
        <fullName evidence="3">SAP domain containing protein</fullName>
    </submittedName>
</protein>
<dbReference type="EMBL" id="JAGRRH010000020">
    <property type="protein sequence ID" value="KAG7347317.1"/>
    <property type="molecule type" value="Genomic_DNA"/>
</dbReference>